<gene>
    <name evidence="2" type="ORF">B7P43_G03598</name>
</gene>
<feature type="region of interest" description="Disordered" evidence="1">
    <location>
        <begin position="74"/>
        <end position="93"/>
    </location>
</feature>
<dbReference type="AlphaFoldDB" id="A0A2J7PZZ1"/>
<dbReference type="EMBL" id="NEVH01020329">
    <property type="protein sequence ID" value="PNF21904.1"/>
    <property type="molecule type" value="Genomic_DNA"/>
</dbReference>
<keyword evidence="3" id="KW-1185">Reference proteome</keyword>
<comment type="caution">
    <text evidence="2">The sequence shown here is derived from an EMBL/GenBank/DDBJ whole genome shotgun (WGS) entry which is preliminary data.</text>
</comment>
<evidence type="ECO:0000313" key="2">
    <source>
        <dbReference type="EMBL" id="PNF21904.1"/>
    </source>
</evidence>
<feature type="region of interest" description="Disordered" evidence="1">
    <location>
        <begin position="146"/>
        <end position="195"/>
    </location>
</feature>
<dbReference type="Proteomes" id="UP000235965">
    <property type="component" value="Unassembled WGS sequence"/>
</dbReference>
<name>A0A2J7PZZ1_9NEOP</name>
<dbReference type="InParanoid" id="A0A2J7PZZ1"/>
<evidence type="ECO:0000256" key="1">
    <source>
        <dbReference type="SAM" id="MobiDB-lite"/>
    </source>
</evidence>
<accession>A0A2J7PZZ1</accession>
<sequence length="329" mass="37152">MLKGREVSVEFCAKMNRQNRFASSQEQVRRQPTIRNIALQANGGRMLSDGNSVSMHMRQVAVEDARRKMEMKYKKEAEEAAEKKKEREQKKREAWLARQEALVRPGRVLGTGRTAEQNLLHDYVENQQDMNETEQSWLEQQYNAPVQQRIQRDKEAVQSLQRRQEQSKGMKLTGQRDVRPETVARSAALGNTSRYSLPNRTSDYFLGTGYSATQASSNSNGRANRGTVPNTNHVFVAGSTAVSARSDSCGFAVQSAVAKSGHVLGGGNTAALPRSDNCVRDVQARQRREMLASRRRLQEQYNVQVRQAAEAKKQEEEDIVEKLKHTSLK</sequence>
<protein>
    <submittedName>
        <fullName evidence="2">Uncharacterized protein</fullName>
    </submittedName>
</protein>
<organism evidence="2 3">
    <name type="scientific">Cryptotermes secundus</name>
    <dbReference type="NCBI Taxonomy" id="105785"/>
    <lineage>
        <taxon>Eukaryota</taxon>
        <taxon>Metazoa</taxon>
        <taxon>Ecdysozoa</taxon>
        <taxon>Arthropoda</taxon>
        <taxon>Hexapoda</taxon>
        <taxon>Insecta</taxon>
        <taxon>Pterygota</taxon>
        <taxon>Neoptera</taxon>
        <taxon>Polyneoptera</taxon>
        <taxon>Dictyoptera</taxon>
        <taxon>Blattodea</taxon>
        <taxon>Blattoidea</taxon>
        <taxon>Termitoidae</taxon>
        <taxon>Kalotermitidae</taxon>
        <taxon>Cryptotermitinae</taxon>
        <taxon>Cryptotermes</taxon>
    </lineage>
</organism>
<reference evidence="2 3" key="1">
    <citation type="submission" date="2017-12" db="EMBL/GenBank/DDBJ databases">
        <title>Hemimetabolous genomes reveal molecular basis of termite eusociality.</title>
        <authorList>
            <person name="Harrison M.C."/>
            <person name="Jongepier E."/>
            <person name="Robertson H.M."/>
            <person name="Arning N."/>
            <person name="Bitard-Feildel T."/>
            <person name="Chao H."/>
            <person name="Childers C.P."/>
            <person name="Dinh H."/>
            <person name="Doddapaneni H."/>
            <person name="Dugan S."/>
            <person name="Gowin J."/>
            <person name="Greiner C."/>
            <person name="Han Y."/>
            <person name="Hu H."/>
            <person name="Hughes D.S.T."/>
            <person name="Huylmans A.-K."/>
            <person name="Kemena C."/>
            <person name="Kremer L.P.M."/>
            <person name="Lee S.L."/>
            <person name="Lopez-Ezquerra A."/>
            <person name="Mallet L."/>
            <person name="Monroy-Kuhn J.M."/>
            <person name="Moser A."/>
            <person name="Murali S.C."/>
            <person name="Muzny D.M."/>
            <person name="Otani S."/>
            <person name="Piulachs M.-D."/>
            <person name="Poelchau M."/>
            <person name="Qu J."/>
            <person name="Schaub F."/>
            <person name="Wada-Katsumata A."/>
            <person name="Worley K.C."/>
            <person name="Xie Q."/>
            <person name="Ylla G."/>
            <person name="Poulsen M."/>
            <person name="Gibbs R.A."/>
            <person name="Schal C."/>
            <person name="Richards S."/>
            <person name="Belles X."/>
            <person name="Korb J."/>
            <person name="Bornberg-Bauer E."/>
        </authorList>
    </citation>
    <scope>NUCLEOTIDE SEQUENCE [LARGE SCALE GENOMIC DNA]</scope>
    <source>
        <tissue evidence="2">Whole body</tissue>
    </source>
</reference>
<feature type="compositionally biased region" description="Basic and acidic residues" evidence="1">
    <location>
        <begin position="150"/>
        <end position="182"/>
    </location>
</feature>
<evidence type="ECO:0000313" key="3">
    <source>
        <dbReference type="Proteomes" id="UP000235965"/>
    </source>
</evidence>
<feature type="region of interest" description="Disordered" evidence="1">
    <location>
        <begin position="309"/>
        <end position="329"/>
    </location>
</feature>
<proteinExistence type="predicted"/>